<dbReference type="SUPFAM" id="SSF52047">
    <property type="entry name" value="RNI-like"/>
    <property type="match status" value="1"/>
</dbReference>
<evidence type="ECO:0000313" key="1">
    <source>
        <dbReference type="EMBL" id="RPD54822.1"/>
    </source>
</evidence>
<dbReference type="Proteomes" id="UP000313359">
    <property type="component" value="Unassembled WGS sequence"/>
</dbReference>
<keyword evidence="2" id="KW-1185">Reference proteome</keyword>
<gene>
    <name evidence="1" type="ORF">L227DRAFT_534066</name>
</gene>
<dbReference type="EMBL" id="ML122301">
    <property type="protein sequence ID" value="RPD54822.1"/>
    <property type="molecule type" value="Genomic_DNA"/>
</dbReference>
<evidence type="ECO:0008006" key="3">
    <source>
        <dbReference type="Google" id="ProtNLM"/>
    </source>
</evidence>
<evidence type="ECO:0000313" key="2">
    <source>
        <dbReference type="Proteomes" id="UP000313359"/>
    </source>
</evidence>
<dbReference type="InterPro" id="IPR032675">
    <property type="entry name" value="LRR_dom_sf"/>
</dbReference>
<dbReference type="Gene3D" id="3.80.10.10">
    <property type="entry name" value="Ribonuclease Inhibitor"/>
    <property type="match status" value="1"/>
</dbReference>
<proteinExistence type="predicted"/>
<organism evidence="1 2">
    <name type="scientific">Lentinus tigrinus ALCF2SS1-6</name>
    <dbReference type="NCBI Taxonomy" id="1328759"/>
    <lineage>
        <taxon>Eukaryota</taxon>
        <taxon>Fungi</taxon>
        <taxon>Dikarya</taxon>
        <taxon>Basidiomycota</taxon>
        <taxon>Agaricomycotina</taxon>
        <taxon>Agaricomycetes</taxon>
        <taxon>Polyporales</taxon>
        <taxon>Polyporaceae</taxon>
        <taxon>Lentinus</taxon>
    </lineage>
</organism>
<dbReference type="AlphaFoldDB" id="A0A5C2RT24"/>
<protein>
    <recommendedName>
        <fullName evidence="3">F-box domain-containing protein</fullName>
    </recommendedName>
</protein>
<sequence>MPQQVPILRLNEDVLNAILEILLGTGGLAELSRTSRQVRAACMPILFRECYRRMYVCLPEPDWFLPYPLWSHVQSLVIRDECYDKIDASRSRFTDNCLLCGALAGPLFEQWLPRMSRLRSVTLYQNPRNDEHSHGISWPALCAVLSIPTIRALNIDRLHVCPALRPSDELHVAAVAPLTSFQYILDKAALSSVYVRPASVQPNYTAEMIALSTALGALHESLEVLSLPTSSVPINVFSMHTWPCLRRLVLRGQPCESLVSSLLSGISHLPSLKSLVLKFSAETRTRPGILWRGEDVTSFPCPALEELVLTYPDPSDQIFDHLPPTLIALSLCCWRHLYHEFLSPYRFWIPSDGPLFALLLSSSEMCCVLRRSQTPMLVRLTLEYRADDGDEELLHHIAQAYPRLTYLKLIRYRPHGVDSVPVERITRALSLLAYLSELKVHLDLPDMPLPGLYLGRGSGGGFYSSSAIEKFSDTVEQTAGVFARELSASVKYVSILAPTASQSIWARFRIVNGKAFYEENS</sequence>
<reference evidence="1" key="1">
    <citation type="journal article" date="2018" name="Genome Biol. Evol.">
        <title>Genomics and development of Lentinus tigrinus, a white-rot wood-decaying mushroom with dimorphic fruiting bodies.</title>
        <authorList>
            <person name="Wu B."/>
            <person name="Xu Z."/>
            <person name="Knudson A."/>
            <person name="Carlson A."/>
            <person name="Chen N."/>
            <person name="Kovaka S."/>
            <person name="LaButti K."/>
            <person name="Lipzen A."/>
            <person name="Pennachio C."/>
            <person name="Riley R."/>
            <person name="Schakwitz W."/>
            <person name="Umezawa K."/>
            <person name="Ohm R.A."/>
            <person name="Grigoriev I.V."/>
            <person name="Nagy L.G."/>
            <person name="Gibbons J."/>
            <person name="Hibbett D."/>
        </authorList>
    </citation>
    <scope>NUCLEOTIDE SEQUENCE [LARGE SCALE GENOMIC DNA]</scope>
    <source>
        <strain evidence="1">ALCF2SS1-6</strain>
    </source>
</reference>
<dbReference type="OrthoDB" id="2799179at2759"/>
<name>A0A5C2RT24_9APHY</name>
<accession>A0A5C2RT24</accession>